<dbReference type="InterPro" id="IPR036236">
    <property type="entry name" value="Znf_C2H2_sf"/>
</dbReference>
<dbReference type="AlphaFoldDB" id="A0A060YDR4"/>
<sequence>MKDEEGEITVTLEEDEEEQTGDLINTSKYRERRDNRGSSGEPQQHHDADKAKTSLSRSELLKKHQHKTTGKRTHCCSDCGKRFNSSSNLKYIKEFTQERNLTAVINVGKFYSATHPKITPEITHRRETL</sequence>
<organism evidence="2 3">
    <name type="scientific">Oncorhynchus mykiss</name>
    <name type="common">Rainbow trout</name>
    <name type="synonym">Salmo gairdneri</name>
    <dbReference type="NCBI Taxonomy" id="8022"/>
    <lineage>
        <taxon>Eukaryota</taxon>
        <taxon>Metazoa</taxon>
        <taxon>Chordata</taxon>
        <taxon>Craniata</taxon>
        <taxon>Vertebrata</taxon>
        <taxon>Euteleostomi</taxon>
        <taxon>Actinopterygii</taxon>
        <taxon>Neopterygii</taxon>
        <taxon>Teleostei</taxon>
        <taxon>Protacanthopterygii</taxon>
        <taxon>Salmoniformes</taxon>
        <taxon>Salmonidae</taxon>
        <taxon>Salmoninae</taxon>
        <taxon>Oncorhynchus</taxon>
    </lineage>
</organism>
<dbReference type="Proteomes" id="UP000193380">
    <property type="component" value="Unassembled WGS sequence"/>
</dbReference>
<evidence type="ECO:0000313" key="2">
    <source>
        <dbReference type="EMBL" id="CDQ90093.1"/>
    </source>
</evidence>
<feature type="region of interest" description="Disordered" evidence="1">
    <location>
        <begin position="1"/>
        <end position="75"/>
    </location>
</feature>
<accession>A0A060YDR4</accession>
<dbReference type="PaxDb" id="8022-A0A060YDR4"/>
<dbReference type="Gene3D" id="3.30.160.60">
    <property type="entry name" value="Classic Zinc Finger"/>
    <property type="match status" value="1"/>
</dbReference>
<name>A0A060YDR4_ONCMY</name>
<evidence type="ECO:0000256" key="1">
    <source>
        <dbReference type="SAM" id="MobiDB-lite"/>
    </source>
</evidence>
<protein>
    <recommendedName>
        <fullName evidence="4">C2H2-type domain-containing protein</fullName>
    </recommendedName>
</protein>
<dbReference type="EMBL" id="FR910145">
    <property type="protein sequence ID" value="CDQ90093.1"/>
    <property type="molecule type" value="Genomic_DNA"/>
</dbReference>
<evidence type="ECO:0000313" key="3">
    <source>
        <dbReference type="Proteomes" id="UP000193380"/>
    </source>
</evidence>
<evidence type="ECO:0008006" key="4">
    <source>
        <dbReference type="Google" id="ProtNLM"/>
    </source>
</evidence>
<feature type="compositionally biased region" description="Acidic residues" evidence="1">
    <location>
        <begin position="1"/>
        <end position="20"/>
    </location>
</feature>
<dbReference type="SUPFAM" id="SSF57667">
    <property type="entry name" value="beta-beta-alpha zinc fingers"/>
    <property type="match status" value="1"/>
</dbReference>
<proteinExistence type="predicted"/>
<gene>
    <name evidence="2" type="ORF">GSONMT00025495001</name>
</gene>
<feature type="compositionally biased region" description="Basic and acidic residues" evidence="1">
    <location>
        <begin position="43"/>
        <end position="52"/>
    </location>
</feature>
<feature type="compositionally biased region" description="Basic residues" evidence="1">
    <location>
        <begin position="63"/>
        <end position="74"/>
    </location>
</feature>
<reference evidence="2" key="2">
    <citation type="submission" date="2014-03" db="EMBL/GenBank/DDBJ databases">
        <authorList>
            <person name="Genoscope - CEA"/>
        </authorList>
    </citation>
    <scope>NUCLEOTIDE SEQUENCE</scope>
</reference>
<reference evidence="2" key="1">
    <citation type="journal article" date="2014" name="Nat. Commun.">
        <title>The rainbow trout genome provides novel insights into evolution after whole-genome duplication in vertebrates.</title>
        <authorList>
            <person name="Berthelot C."/>
            <person name="Brunet F."/>
            <person name="Chalopin D."/>
            <person name="Juanchich A."/>
            <person name="Bernard M."/>
            <person name="Noel B."/>
            <person name="Bento P."/>
            <person name="Da Silva C."/>
            <person name="Labadie K."/>
            <person name="Alberti A."/>
            <person name="Aury J.M."/>
            <person name="Louis A."/>
            <person name="Dehais P."/>
            <person name="Bardou P."/>
            <person name="Montfort J."/>
            <person name="Klopp C."/>
            <person name="Cabau C."/>
            <person name="Gaspin C."/>
            <person name="Thorgaard G.H."/>
            <person name="Boussaha M."/>
            <person name="Quillet E."/>
            <person name="Guyomard R."/>
            <person name="Galiana D."/>
            <person name="Bobe J."/>
            <person name="Volff J.N."/>
            <person name="Genet C."/>
            <person name="Wincker P."/>
            <person name="Jaillon O."/>
            <person name="Roest Crollius H."/>
            <person name="Guiguen Y."/>
        </authorList>
    </citation>
    <scope>NUCLEOTIDE SEQUENCE [LARGE SCALE GENOMIC DNA]</scope>
</reference>